<dbReference type="PROSITE" id="PS51257">
    <property type="entry name" value="PROKAR_LIPOPROTEIN"/>
    <property type="match status" value="1"/>
</dbReference>
<evidence type="ECO:0000313" key="12">
    <source>
        <dbReference type="EMBL" id="SED75009.1"/>
    </source>
</evidence>
<accession>A0ABY0YN48</accession>
<dbReference type="Gene3D" id="2.20.200.10">
    <property type="entry name" value="Outer membrane efflux proteins (OEP)"/>
    <property type="match status" value="1"/>
</dbReference>
<dbReference type="InterPro" id="IPR010131">
    <property type="entry name" value="MdtP/NodT-like"/>
</dbReference>
<evidence type="ECO:0000256" key="10">
    <source>
        <dbReference type="RuleBase" id="RU362097"/>
    </source>
</evidence>
<evidence type="ECO:0000256" key="1">
    <source>
        <dbReference type="ARBA" id="ARBA00007613"/>
    </source>
</evidence>
<keyword evidence="8 10" id="KW-0449">Lipoprotein</keyword>
<evidence type="ECO:0000256" key="4">
    <source>
        <dbReference type="ARBA" id="ARBA00022729"/>
    </source>
</evidence>
<sequence>MLHLRNFAQVPRCISRELKTLSVWVLTLTISGCIGTGGIGPQSQVLPANQLANDAAIREAARDAHWPTRQWWQAYGDRQLDRWVDLAVQDSPSLAMAAARVRQAKAMAGVAEAAESLQINGQATLKRHNWPTDQFYGPGELADTTTWDNNAALGLSYALDLWGRERNASERAVDLAHASVAQARQAQLELQSNIVRAYIQFSLHYAQRDIVVATLHQQAQILDLAQKRLDGGIGTHFDVSQAQAPLPETHRQLDALDEAIALSRNQLAALAGKGPGAGAQLQRPTLALGAPLKLPSALPAELLGQRPDVVAGRWQVAAQARGIDVARAGFYPNVDLVGSLGYMATGGGALAFLTGKKLTYNVGPAITLPIFDGGRLRSQLGEAAAGYDIAVAHYNQTLVNALKGISDQLIRRQSMDKQQVFAAESVAAAQRTYDIAMVAFQRGLTDYLNVLNAQSLLFKQQQVQQQVQAARLSAHADLVTALGGGLEAGRDVPVASDAPWRGSLLWEQGLPATKAMWSSIKSSRLGREQALLPQQAPSPRCGVAPL</sequence>
<keyword evidence="4" id="KW-0732">Signal</keyword>
<dbReference type="Pfam" id="PF02321">
    <property type="entry name" value="OEP"/>
    <property type="match status" value="2"/>
</dbReference>
<keyword evidence="3 10" id="KW-0812">Transmembrane</keyword>
<dbReference type="EMBL" id="FNTT01000002">
    <property type="protein sequence ID" value="SED75009.1"/>
    <property type="molecule type" value="Genomic_DNA"/>
</dbReference>
<comment type="similarity">
    <text evidence="1 10">Belongs to the outer membrane factor (OMF) (TC 1.B.17) family.</text>
</comment>
<keyword evidence="2 10" id="KW-1134">Transmembrane beta strand</keyword>
<evidence type="ECO:0000313" key="13">
    <source>
        <dbReference type="Proteomes" id="UP000183915"/>
    </source>
</evidence>
<keyword evidence="7" id="KW-0998">Cell outer membrane</keyword>
<gene>
    <name evidence="12" type="ORF">SAMN04490188_1354</name>
</gene>
<comment type="subcellular location">
    <subcellularLocation>
        <location evidence="10">Cell outer membrane</location>
        <topology evidence="10">Lipid-anchor</topology>
    </subcellularLocation>
</comment>
<name>A0ABY0YN48_9PSED</name>
<keyword evidence="13" id="KW-1185">Reference proteome</keyword>
<evidence type="ECO:0000256" key="3">
    <source>
        <dbReference type="ARBA" id="ARBA00022692"/>
    </source>
</evidence>
<evidence type="ECO:0000256" key="7">
    <source>
        <dbReference type="ARBA" id="ARBA00023237"/>
    </source>
</evidence>
<reference evidence="12 13" key="1">
    <citation type="submission" date="2016-10" db="EMBL/GenBank/DDBJ databases">
        <authorList>
            <person name="Varghese N."/>
            <person name="Submissions S."/>
        </authorList>
    </citation>
    <scope>NUCLEOTIDE SEQUENCE [LARGE SCALE GENOMIC DNA]</scope>
    <source>
        <strain evidence="12 13">BS3780</strain>
    </source>
</reference>
<keyword evidence="11" id="KW-1133">Transmembrane helix</keyword>
<evidence type="ECO:0000256" key="11">
    <source>
        <dbReference type="SAM" id="Phobius"/>
    </source>
</evidence>
<keyword evidence="6 10" id="KW-0564">Palmitate</keyword>
<evidence type="ECO:0000256" key="5">
    <source>
        <dbReference type="ARBA" id="ARBA00023136"/>
    </source>
</evidence>
<keyword evidence="5 10" id="KW-0472">Membrane</keyword>
<comment type="caution">
    <text evidence="12">The sequence shown here is derived from an EMBL/GenBank/DDBJ whole genome shotgun (WGS) entry which is preliminary data.</text>
</comment>
<protein>
    <submittedName>
        <fullName evidence="12">Efflux transporter, outer membrane factor (OMF) lipoprotein, NodT family</fullName>
    </submittedName>
</protein>
<organism evidence="12 13">
    <name type="scientific">Pseudomonas kilonensis</name>
    <dbReference type="NCBI Taxonomy" id="132476"/>
    <lineage>
        <taxon>Bacteria</taxon>
        <taxon>Pseudomonadati</taxon>
        <taxon>Pseudomonadota</taxon>
        <taxon>Gammaproteobacteria</taxon>
        <taxon>Pseudomonadales</taxon>
        <taxon>Pseudomonadaceae</taxon>
        <taxon>Pseudomonas</taxon>
    </lineage>
</organism>
<feature type="transmembrane region" description="Helical" evidence="11">
    <location>
        <begin position="21"/>
        <end position="40"/>
    </location>
</feature>
<dbReference type="PANTHER" id="PTHR30203">
    <property type="entry name" value="OUTER MEMBRANE CATION EFFLUX PROTEIN"/>
    <property type="match status" value="1"/>
</dbReference>
<comment type="function">
    <text evidence="9">Could be involved in resistance to puromycin, acriflavine and tetraphenylarsonium chloride.</text>
</comment>
<evidence type="ECO:0000256" key="6">
    <source>
        <dbReference type="ARBA" id="ARBA00023139"/>
    </source>
</evidence>
<dbReference type="Gene3D" id="1.20.1600.10">
    <property type="entry name" value="Outer membrane efflux proteins (OEP)"/>
    <property type="match status" value="1"/>
</dbReference>
<dbReference type="InterPro" id="IPR003423">
    <property type="entry name" value="OMP_efflux"/>
</dbReference>
<evidence type="ECO:0000256" key="2">
    <source>
        <dbReference type="ARBA" id="ARBA00022452"/>
    </source>
</evidence>
<dbReference type="Proteomes" id="UP000183915">
    <property type="component" value="Unassembled WGS sequence"/>
</dbReference>
<dbReference type="NCBIfam" id="TIGR01845">
    <property type="entry name" value="outer_NodT"/>
    <property type="match status" value="1"/>
</dbReference>
<proteinExistence type="inferred from homology"/>
<evidence type="ECO:0000256" key="8">
    <source>
        <dbReference type="ARBA" id="ARBA00023288"/>
    </source>
</evidence>
<dbReference type="SUPFAM" id="SSF56954">
    <property type="entry name" value="Outer membrane efflux proteins (OEP)"/>
    <property type="match status" value="1"/>
</dbReference>
<evidence type="ECO:0000256" key="9">
    <source>
        <dbReference type="ARBA" id="ARBA00037313"/>
    </source>
</evidence>
<dbReference type="PANTHER" id="PTHR30203:SF20">
    <property type="entry name" value="MULTIDRUG RESISTANCE OUTER MEMBRANE PROTEIN MDTP-RELATED"/>
    <property type="match status" value="1"/>
</dbReference>